<protein>
    <recommendedName>
        <fullName evidence="4">Cytolysin</fullName>
    </recommendedName>
</protein>
<reference evidence="2 3" key="1">
    <citation type="journal article" date="2019" name="New Phytol.">
        <title>Comparative genomics reveals unique wood-decay strategies and fruiting body development in the Schizophyllaceae.</title>
        <authorList>
            <person name="Almasi E."/>
            <person name="Sahu N."/>
            <person name="Krizsan K."/>
            <person name="Balint B."/>
            <person name="Kovacs G.M."/>
            <person name="Kiss B."/>
            <person name="Cseklye J."/>
            <person name="Drula E."/>
            <person name="Henrissat B."/>
            <person name="Nagy I."/>
            <person name="Chovatia M."/>
            <person name="Adam C."/>
            <person name="LaButti K."/>
            <person name="Lipzen A."/>
            <person name="Riley R."/>
            <person name="Grigoriev I.V."/>
            <person name="Nagy L.G."/>
        </authorList>
    </citation>
    <scope>NUCLEOTIDE SEQUENCE [LARGE SCALE GENOMIC DNA]</scope>
    <source>
        <strain evidence="2 3">NL-1724</strain>
    </source>
</reference>
<evidence type="ECO:0000313" key="2">
    <source>
        <dbReference type="EMBL" id="TRM65853.1"/>
    </source>
</evidence>
<proteinExistence type="predicted"/>
<comment type="caution">
    <text evidence="2">The sequence shown here is derived from an EMBL/GenBank/DDBJ whole genome shotgun (WGS) entry which is preliminary data.</text>
</comment>
<evidence type="ECO:0000256" key="1">
    <source>
        <dbReference type="SAM" id="MobiDB-lite"/>
    </source>
</evidence>
<evidence type="ECO:0000313" key="3">
    <source>
        <dbReference type="Proteomes" id="UP000320762"/>
    </source>
</evidence>
<sequence length="331" mass="35353">MTFPITRTKTTWDDLSRLGWPINDVYNKANAARNYTMRGKSDISLNAGIAEEHLWYSFNTTLGDPYLSGMRPNRIVREETAWSFDNTLNKEVHKEDVTEKWTNSSAATLSVASSASMITLSNYITIFNVATSGFDISIAAAASASQHREKNYDLQHTWTMRVPAGEKLSLIRLITTTTEVADYGQKFGLQSGSMVGTDGDKYSGYSQWGMDLNMLCGGPTGLLNLQGSSKVVTYSFRLVRESAKGYTSTPLSVDLNGGNDANSGEGAAIPAAVMANWAKVASEAVSDGPVQVVVAGDPAVVLKEVNGHAGEDAANVEGANGNAGEAEAAAK</sequence>
<keyword evidence="3" id="KW-1185">Reference proteome</keyword>
<evidence type="ECO:0008006" key="4">
    <source>
        <dbReference type="Google" id="ProtNLM"/>
    </source>
</evidence>
<gene>
    <name evidence="2" type="ORF">BD626DRAFT_486023</name>
</gene>
<name>A0A550CM19_9AGAR</name>
<dbReference type="Proteomes" id="UP000320762">
    <property type="component" value="Unassembled WGS sequence"/>
</dbReference>
<feature type="region of interest" description="Disordered" evidence="1">
    <location>
        <begin position="312"/>
        <end position="331"/>
    </location>
</feature>
<dbReference type="AlphaFoldDB" id="A0A550CM19"/>
<dbReference type="EMBL" id="VDMD01000004">
    <property type="protein sequence ID" value="TRM65853.1"/>
    <property type="molecule type" value="Genomic_DNA"/>
</dbReference>
<dbReference type="CDD" id="cd20228">
    <property type="entry name" value="PFM_TDP-like"/>
    <property type="match status" value="1"/>
</dbReference>
<organism evidence="2 3">
    <name type="scientific">Schizophyllum amplum</name>
    <dbReference type="NCBI Taxonomy" id="97359"/>
    <lineage>
        <taxon>Eukaryota</taxon>
        <taxon>Fungi</taxon>
        <taxon>Dikarya</taxon>
        <taxon>Basidiomycota</taxon>
        <taxon>Agaricomycotina</taxon>
        <taxon>Agaricomycetes</taxon>
        <taxon>Agaricomycetidae</taxon>
        <taxon>Agaricales</taxon>
        <taxon>Schizophyllaceae</taxon>
        <taxon>Schizophyllum</taxon>
    </lineage>
</organism>
<accession>A0A550CM19</accession>
<dbReference type="OrthoDB" id="3031013at2759"/>